<evidence type="ECO:0000259" key="2">
    <source>
        <dbReference type="Pfam" id="PF11127"/>
    </source>
</evidence>
<evidence type="ECO:0000256" key="1">
    <source>
        <dbReference type="SAM" id="Phobius"/>
    </source>
</evidence>
<accession>E1YJ08</accession>
<dbReference type="InterPro" id="IPR021309">
    <property type="entry name" value="YgaP-like_TM"/>
</dbReference>
<dbReference type="Gene3D" id="6.10.140.1340">
    <property type="match status" value="1"/>
</dbReference>
<keyword evidence="1" id="KW-0472">Membrane</keyword>
<dbReference type="EMBL" id="FR695877">
    <property type="protein sequence ID" value="CBX31262.1"/>
    <property type="molecule type" value="Genomic_DNA"/>
</dbReference>
<feature type="domain" description="Inner membrane protein YgaP-like transmembrane" evidence="2">
    <location>
        <begin position="2"/>
        <end position="57"/>
    </location>
</feature>
<protein>
    <recommendedName>
        <fullName evidence="2">Inner membrane protein YgaP-like transmembrane domain-containing protein</fullName>
    </recommendedName>
</protein>
<name>E1YJ08_9BACT</name>
<evidence type="ECO:0000313" key="3">
    <source>
        <dbReference type="EMBL" id="CBX31262.1"/>
    </source>
</evidence>
<gene>
    <name evidence="3" type="ORF">N47_E47740</name>
</gene>
<organism evidence="3">
    <name type="scientific">uncultured Desulfobacterium sp</name>
    <dbReference type="NCBI Taxonomy" id="201089"/>
    <lineage>
        <taxon>Bacteria</taxon>
        <taxon>Pseudomonadati</taxon>
        <taxon>Thermodesulfobacteriota</taxon>
        <taxon>Desulfobacteria</taxon>
        <taxon>Desulfobacterales</taxon>
        <taxon>Desulfobacteriaceae</taxon>
        <taxon>Desulfobacterium</taxon>
        <taxon>environmental samples</taxon>
    </lineage>
</organism>
<sequence>MTIDRMVLAFAGSFILISLLLSYFFSHYWLWFTAFVGANLLQSAFTGFCPMAKILKLFGVKAGIAFK</sequence>
<keyword evidence="1" id="KW-0812">Transmembrane</keyword>
<proteinExistence type="predicted"/>
<dbReference type="AlphaFoldDB" id="E1YJ08"/>
<feature type="transmembrane region" description="Helical" evidence="1">
    <location>
        <begin position="7"/>
        <end position="25"/>
    </location>
</feature>
<reference evidence="3" key="1">
    <citation type="journal article" date="2011" name="Environ. Microbiol.">
        <title>Genomic insights into the metabolic potential of the polycyclic aromatic hydrocarbon degrading sulfate-reducing Deltaproteobacterium N47.</title>
        <authorList>
            <person name="Bergmann F."/>
            <person name="Selesi D."/>
            <person name="Weinmaier T."/>
            <person name="Tischler P."/>
            <person name="Rattei T."/>
            <person name="Meckenstock R.U."/>
        </authorList>
    </citation>
    <scope>NUCLEOTIDE SEQUENCE</scope>
</reference>
<dbReference type="Pfam" id="PF11127">
    <property type="entry name" value="YgaP-like_TM"/>
    <property type="match status" value="1"/>
</dbReference>
<keyword evidence="1" id="KW-1133">Transmembrane helix</keyword>